<evidence type="ECO:0000313" key="1">
    <source>
        <dbReference type="EMBL" id="OQV12795.1"/>
    </source>
</evidence>
<dbReference type="InterPro" id="IPR003448">
    <property type="entry name" value="Mopterin_biosynth_MoaE"/>
</dbReference>
<reference evidence="2" key="1">
    <citation type="submission" date="2017-01" db="EMBL/GenBank/DDBJ databases">
        <title>Comparative genomics of anhydrobiosis in the tardigrade Hypsibius dujardini.</title>
        <authorList>
            <person name="Yoshida Y."/>
            <person name="Koutsovoulos G."/>
            <person name="Laetsch D."/>
            <person name="Stevens L."/>
            <person name="Kumar S."/>
            <person name="Horikawa D."/>
            <person name="Ishino K."/>
            <person name="Komine S."/>
            <person name="Tomita M."/>
            <person name="Blaxter M."/>
            <person name="Arakawa K."/>
        </authorList>
    </citation>
    <scope>NUCLEOTIDE SEQUENCE [LARGE SCALE GENOMIC DNA]</scope>
    <source>
        <strain evidence="2">Z151</strain>
    </source>
</reference>
<dbReference type="CDD" id="cd00756">
    <property type="entry name" value="MoaE"/>
    <property type="match status" value="1"/>
</dbReference>
<accession>A0A1W0WC47</accession>
<keyword evidence="2" id="KW-1185">Reference proteome</keyword>
<dbReference type="Pfam" id="PF02391">
    <property type="entry name" value="MoaE"/>
    <property type="match status" value="1"/>
</dbReference>
<dbReference type="Proteomes" id="UP000192578">
    <property type="component" value="Unassembled WGS sequence"/>
</dbReference>
<dbReference type="InterPro" id="IPR036563">
    <property type="entry name" value="MoaE_sf"/>
</dbReference>
<dbReference type="GO" id="GO:0006777">
    <property type="term" value="P:Mo-molybdopterin cofactor biosynthetic process"/>
    <property type="evidence" value="ECO:0007669"/>
    <property type="project" value="InterPro"/>
</dbReference>
<proteinExistence type="predicted"/>
<dbReference type="SUPFAM" id="SSF54690">
    <property type="entry name" value="Molybdopterin synthase subunit MoaE"/>
    <property type="match status" value="1"/>
</dbReference>
<dbReference type="OrthoDB" id="5531344at2759"/>
<name>A0A1W0WC47_HYPEX</name>
<dbReference type="PANTHER" id="PTHR23404">
    <property type="entry name" value="MOLYBDOPTERIN SYNTHASE RELATED"/>
    <property type="match status" value="1"/>
</dbReference>
<dbReference type="AlphaFoldDB" id="A0A1W0WC47"/>
<gene>
    <name evidence="1" type="ORF">BV898_12924</name>
</gene>
<comment type="caution">
    <text evidence="1">The sequence shown here is derived from an EMBL/GenBank/DDBJ whole genome shotgun (WGS) entry which is preliminary data.</text>
</comment>
<dbReference type="EMBL" id="MTYJ01000136">
    <property type="protein sequence ID" value="OQV12795.1"/>
    <property type="molecule type" value="Genomic_DNA"/>
</dbReference>
<protein>
    <submittedName>
        <fullName evidence="1">Molybdopterin synthase catalytic subunit</fullName>
    </submittedName>
</protein>
<organism evidence="1 2">
    <name type="scientific">Hypsibius exemplaris</name>
    <name type="common">Freshwater tardigrade</name>
    <dbReference type="NCBI Taxonomy" id="2072580"/>
    <lineage>
        <taxon>Eukaryota</taxon>
        <taxon>Metazoa</taxon>
        <taxon>Ecdysozoa</taxon>
        <taxon>Tardigrada</taxon>
        <taxon>Eutardigrada</taxon>
        <taxon>Parachela</taxon>
        <taxon>Hypsibioidea</taxon>
        <taxon>Hypsibiidae</taxon>
        <taxon>Hypsibius</taxon>
    </lineage>
</organism>
<evidence type="ECO:0000313" key="2">
    <source>
        <dbReference type="Proteomes" id="UP000192578"/>
    </source>
</evidence>
<dbReference type="Gene3D" id="3.90.1170.40">
    <property type="entry name" value="Molybdopterin biosynthesis MoaE subunit"/>
    <property type="match status" value="1"/>
</dbReference>
<sequence>MDFAEICEEKFDINRYLGLLCHPGCGGTSVFMGTSRCTSKISDKTVKALDYTAYVPMAVKKLKDVCVNARRTCAVGNIVVAHRVGYVPVGEPGLFVGVSAPHRQAAIQCMDLTITAIKAGVPVWKEEVYEDDTRAWTTNAECFWLPKPPTHSTDLPQK</sequence>